<dbReference type="EMBL" id="JACSPU010000001">
    <property type="protein sequence ID" value="MBD8013900.1"/>
    <property type="molecule type" value="Genomic_DNA"/>
</dbReference>
<keyword evidence="2" id="KW-0472">Membrane</keyword>
<feature type="transmembrane region" description="Helical" evidence="2">
    <location>
        <begin position="114"/>
        <end position="136"/>
    </location>
</feature>
<accession>A0ABR8WA42</accession>
<keyword evidence="2" id="KW-0812">Transmembrane</keyword>
<feature type="coiled-coil region" evidence="1">
    <location>
        <begin position="20"/>
        <end position="47"/>
    </location>
</feature>
<organism evidence="3 4">
    <name type="scientific">Planococcus wigleyi</name>
    <dbReference type="NCBI Taxonomy" id="2762216"/>
    <lineage>
        <taxon>Bacteria</taxon>
        <taxon>Bacillati</taxon>
        <taxon>Bacillota</taxon>
        <taxon>Bacilli</taxon>
        <taxon>Bacillales</taxon>
        <taxon>Caryophanaceae</taxon>
        <taxon>Planococcus</taxon>
    </lineage>
</organism>
<protein>
    <submittedName>
        <fullName evidence="3">Uncharacterized protein</fullName>
    </submittedName>
</protein>
<dbReference type="Proteomes" id="UP000658980">
    <property type="component" value="Unassembled WGS sequence"/>
</dbReference>
<evidence type="ECO:0000256" key="1">
    <source>
        <dbReference type="SAM" id="Coils"/>
    </source>
</evidence>
<evidence type="ECO:0000313" key="3">
    <source>
        <dbReference type="EMBL" id="MBD8013900.1"/>
    </source>
</evidence>
<proteinExistence type="predicted"/>
<sequence length="141" mass="15873">MFKTVEEHGLLINENILPRLEKVENIQNETKSELKDVKTEIQGVKTEVTAVRNAQSSMELTVLKDGQHTRDLLNQFVNHYFATDGKVLESQEKMMESKEKVTLRKLSKSEKISIAFIGMLSGGGLVAVSPVIIHFLDAVYK</sequence>
<keyword evidence="4" id="KW-1185">Reference proteome</keyword>
<name>A0ABR8WA42_9BACL</name>
<gene>
    <name evidence="3" type="ORF">H9630_03635</name>
</gene>
<reference evidence="3 4" key="1">
    <citation type="submission" date="2020-08" db="EMBL/GenBank/DDBJ databases">
        <title>A Genomic Blueprint of the Chicken Gut Microbiome.</title>
        <authorList>
            <person name="Gilroy R."/>
            <person name="Ravi A."/>
            <person name="Getino M."/>
            <person name="Pursley I."/>
            <person name="Horton D.L."/>
            <person name="Alikhan N.-F."/>
            <person name="Baker D."/>
            <person name="Gharbi K."/>
            <person name="Hall N."/>
            <person name="Watson M."/>
            <person name="Adriaenssens E.M."/>
            <person name="Foster-Nyarko E."/>
            <person name="Jarju S."/>
            <person name="Secka A."/>
            <person name="Antonio M."/>
            <person name="Oren A."/>
            <person name="Chaudhuri R."/>
            <person name="La Ragione R.M."/>
            <person name="Hildebrand F."/>
            <person name="Pallen M.J."/>
        </authorList>
    </citation>
    <scope>NUCLEOTIDE SEQUENCE [LARGE SCALE GENOMIC DNA]</scope>
    <source>
        <strain evidence="3 4">Sa1BUA13</strain>
    </source>
</reference>
<evidence type="ECO:0000313" key="4">
    <source>
        <dbReference type="Proteomes" id="UP000658980"/>
    </source>
</evidence>
<keyword evidence="1" id="KW-0175">Coiled coil</keyword>
<comment type="caution">
    <text evidence="3">The sequence shown here is derived from an EMBL/GenBank/DDBJ whole genome shotgun (WGS) entry which is preliminary data.</text>
</comment>
<keyword evidence="2" id="KW-1133">Transmembrane helix</keyword>
<dbReference type="RefSeq" id="WP_191714109.1">
    <property type="nucleotide sequence ID" value="NZ_JACSPU010000001.1"/>
</dbReference>
<evidence type="ECO:0000256" key="2">
    <source>
        <dbReference type="SAM" id="Phobius"/>
    </source>
</evidence>